<feature type="transmembrane region" description="Helical" evidence="2">
    <location>
        <begin position="116"/>
        <end position="135"/>
    </location>
</feature>
<dbReference type="Proteomes" id="UP001213000">
    <property type="component" value="Unassembled WGS sequence"/>
</dbReference>
<name>A0AAD5VU43_9AGAR</name>
<reference evidence="4" key="1">
    <citation type="submission" date="2022-07" db="EMBL/GenBank/DDBJ databases">
        <title>Genome Sequence of Leucocoprinus birnbaumii.</title>
        <authorList>
            <person name="Buettner E."/>
        </authorList>
    </citation>
    <scope>NUCLEOTIDE SEQUENCE</scope>
    <source>
        <strain evidence="4">VT141</strain>
    </source>
</reference>
<organism evidence="4 5">
    <name type="scientific">Leucocoprinus birnbaumii</name>
    <dbReference type="NCBI Taxonomy" id="56174"/>
    <lineage>
        <taxon>Eukaryota</taxon>
        <taxon>Fungi</taxon>
        <taxon>Dikarya</taxon>
        <taxon>Basidiomycota</taxon>
        <taxon>Agaricomycotina</taxon>
        <taxon>Agaricomycetes</taxon>
        <taxon>Agaricomycetidae</taxon>
        <taxon>Agaricales</taxon>
        <taxon>Agaricineae</taxon>
        <taxon>Agaricaceae</taxon>
        <taxon>Leucocoprinus</taxon>
    </lineage>
</organism>
<feature type="domain" description="DUF6534" evidence="3">
    <location>
        <begin position="163"/>
        <end position="247"/>
    </location>
</feature>
<sequence>MKNPAEIVQGPYLIGVFFNIFLFGLLVAQTYIYFTKYPSDRRWMKIFVLALVVIDTFNTVINCLYIYQALVQHFGDFLYLAAAPREPIVSTVVPELMVQAFYAWRVLTLTRSWPIAALVIALSLAGAAGGLAAVIKFDTNPSARFFVNMIDLKPIIITWLVCAAAADVLITLLIASTRRRHKRESRKTDMLIDRIIRLTMQTNMLTAVVAIVDTVVYLADPDGTHFIFNLNLSHLYTNSLLSSLNARPAPSSYDNHLEISTFDAGLPSSMGLSTRLDSTQVPSQNHASTKTSGRSDKTLQPQIFVNIESNNDRASVGSKEKKDGVEAF</sequence>
<feature type="region of interest" description="Disordered" evidence="1">
    <location>
        <begin position="273"/>
        <end position="300"/>
    </location>
</feature>
<evidence type="ECO:0000313" key="5">
    <source>
        <dbReference type="Proteomes" id="UP001213000"/>
    </source>
</evidence>
<keyword evidence="5" id="KW-1185">Reference proteome</keyword>
<evidence type="ECO:0000259" key="3">
    <source>
        <dbReference type="Pfam" id="PF20152"/>
    </source>
</evidence>
<evidence type="ECO:0000313" key="4">
    <source>
        <dbReference type="EMBL" id="KAJ3568851.1"/>
    </source>
</evidence>
<accession>A0AAD5VU43</accession>
<keyword evidence="2" id="KW-0812">Transmembrane</keyword>
<evidence type="ECO:0000256" key="1">
    <source>
        <dbReference type="SAM" id="MobiDB-lite"/>
    </source>
</evidence>
<dbReference type="AlphaFoldDB" id="A0AAD5VU43"/>
<dbReference type="PANTHER" id="PTHR40465:SF1">
    <property type="entry name" value="DUF6534 DOMAIN-CONTAINING PROTEIN"/>
    <property type="match status" value="1"/>
</dbReference>
<evidence type="ECO:0000256" key="2">
    <source>
        <dbReference type="SAM" id="Phobius"/>
    </source>
</evidence>
<feature type="transmembrane region" description="Helical" evidence="2">
    <location>
        <begin position="12"/>
        <end position="34"/>
    </location>
</feature>
<comment type="caution">
    <text evidence="4">The sequence shown here is derived from an EMBL/GenBank/DDBJ whole genome shotgun (WGS) entry which is preliminary data.</text>
</comment>
<protein>
    <recommendedName>
        <fullName evidence="3">DUF6534 domain-containing protein</fullName>
    </recommendedName>
</protein>
<dbReference type="Pfam" id="PF20152">
    <property type="entry name" value="DUF6534"/>
    <property type="match status" value="1"/>
</dbReference>
<feature type="transmembrane region" description="Helical" evidence="2">
    <location>
        <begin position="46"/>
        <end position="67"/>
    </location>
</feature>
<feature type="transmembrane region" description="Helical" evidence="2">
    <location>
        <begin position="155"/>
        <end position="175"/>
    </location>
</feature>
<gene>
    <name evidence="4" type="ORF">NP233_g5450</name>
</gene>
<proteinExistence type="predicted"/>
<dbReference type="InterPro" id="IPR045339">
    <property type="entry name" value="DUF6534"/>
</dbReference>
<keyword evidence="2" id="KW-0472">Membrane</keyword>
<keyword evidence="2" id="KW-1133">Transmembrane helix</keyword>
<dbReference type="EMBL" id="JANIEX010000321">
    <property type="protein sequence ID" value="KAJ3568851.1"/>
    <property type="molecule type" value="Genomic_DNA"/>
</dbReference>
<dbReference type="PANTHER" id="PTHR40465">
    <property type="entry name" value="CHROMOSOME 1, WHOLE GENOME SHOTGUN SEQUENCE"/>
    <property type="match status" value="1"/>
</dbReference>